<accession>G9ZTL3</accession>
<evidence type="ECO:0000313" key="8">
    <source>
        <dbReference type="Proteomes" id="UP000004625"/>
    </source>
</evidence>
<dbReference type="InterPro" id="IPR020578">
    <property type="entry name" value="Aminotrans_V_PyrdxlP_BS"/>
</dbReference>
<sequence>MTDLNVDFYAFSGHKMMGPTGIGVLYGKRDLLEAMDPYQYGGEMIGFVHQFDSTWSELPWKFEAGTQNIAGAIGLGAAVDYLNAIGMDQIQAHEQRLVDYVLPKLEAMPGITVYGPQSPAKHTGVIAFNVNGLHPHDVATALDMEGIAVRAGHHCAQPLMAYLGLTATARASFYLYNTEEDADRLLTALEETKEFFSHGIGETK</sequence>
<dbReference type="InterPro" id="IPR015421">
    <property type="entry name" value="PyrdxlP-dep_Trfase_major"/>
</dbReference>
<comment type="catalytic activity">
    <reaction evidence="4">
        <text>(sulfur carrier)-H + L-cysteine = (sulfur carrier)-SH + L-alanine</text>
        <dbReference type="Rhea" id="RHEA:43892"/>
        <dbReference type="Rhea" id="RHEA-COMP:14737"/>
        <dbReference type="Rhea" id="RHEA-COMP:14739"/>
        <dbReference type="ChEBI" id="CHEBI:29917"/>
        <dbReference type="ChEBI" id="CHEBI:35235"/>
        <dbReference type="ChEBI" id="CHEBI:57972"/>
        <dbReference type="ChEBI" id="CHEBI:64428"/>
        <dbReference type="EC" id="2.8.1.7"/>
    </reaction>
</comment>
<dbReference type="Proteomes" id="UP000004625">
    <property type="component" value="Unassembled WGS sequence"/>
</dbReference>
<protein>
    <submittedName>
        <fullName evidence="7">Aminotransferase, class V</fullName>
    </submittedName>
</protein>
<dbReference type="GO" id="GO:0031071">
    <property type="term" value="F:cysteine desulfurase activity"/>
    <property type="evidence" value="ECO:0007669"/>
    <property type="project" value="UniProtKB-EC"/>
</dbReference>
<evidence type="ECO:0000259" key="6">
    <source>
        <dbReference type="Pfam" id="PF00266"/>
    </source>
</evidence>
<dbReference type="SUPFAM" id="SSF53383">
    <property type="entry name" value="PLP-dependent transferases"/>
    <property type="match status" value="1"/>
</dbReference>
<comment type="caution">
    <text evidence="7">The sequence shown here is derived from an EMBL/GenBank/DDBJ whole genome shotgun (WGS) entry which is preliminary data.</text>
</comment>
<dbReference type="Pfam" id="PF00266">
    <property type="entry name" value="Aminotran_5"/>
    <property type="match status" value="1"/>
</dbReference>
<dbReference type="PROSITE" id="PS00595">
    <property type="entry name" value="AA_TRANSFER_CLASS_5"/>
    <property type="match status" value="1"/>
</dbReference>
<keyword evidence="7" id="KW-0808">Transferase</keyword>
<dbReference type="STRING" id="797515.HMPREF9103_03098"/>
<dbReference type="Gene3D" id="3.40.640.10">
    <property type="entry name" value="Type I PLP-dependent aspartate aminotransferase-like (Major domain)"/>
    <property type="match status" value="1"/>
</dbReference>
<dbReference type="GO" id="GO:0008483">
    <property type="term" value="F:transaminase activity"/>
    <property type="evidence" value="ECO:0007669"/>
    <property type="project" value="UniProtKB-KW"/>
</dbReference>
<evidence type="ECO:0000256" key="2">
    <source>
        <dbReference type="ARBA" id="ARBA00010447"/>
    </source>
</evidence>
<dbReference type="PANTHER" id="PTHR43586:SF8">
    <property type="entry name" value="CYSTEINE DESULFURASE 1, CHLOROPLASTIC"/>
    <property type="match status" value="1"/>
</dbReference>
<dbReference type="eggNOG" id="COG0520">
    <property type="taxonomic scope" value="Bacteria"/>
</dbReference>
<keyword evidence="7" id="KW-0032">Aminotransferase</keyword>
<dbReference type="EMBL" id="AGEY01000211">
    <property type="protein sequence ID" value="EHL95126.1"/>
    <property type="molecule type" value="Genomic_DNA"/>
</dbReference>
<evidence type="ECO:0000256" key="5">
    <source>
        <dbReference type="RuleBase" id="RU004504"/>
    </source>
</evidence>
<organism evidence="7 8">
    <name type="scientific">Lentilactobacillus parafarraginis F0439</name>
    <dbReference type="NCBI Taxonomy" id="797515"/>
    <lineage>
        <taxon>Bacteria</taxon>
        <taxon>Bacillati</taxon>
        <taxon>Bacillota</taxon>
        <taxon>Bacilli</taxon>
        <taxon>Lactobacillales</taxon>
        <taxon>Lactobacillaceae</taxon>
        <taxon>Lentilactobacillus</taxon>
    </lineage>
</organism>
<dbReference type="Gene3D" id="3.90.1150.10">
    <property type="entry name" value="Aspartate Aminotransferase, domain 1"/>
    <property type="match status" value="1"/>
</dbReference>
<dbReference type="PANTHER" id="PTHR43586">
    <property type="entry name" value="CYSTEINE DESULFURASE"/>
    <property type="match status" value="1"/>
</dbReference>
<proteinExistence type="inferred from homology"/>
<dbReference type="PATRIC" id="fig|797515.3.peg.2813"/>
<evidence type="ECO:0000256" key="1">
    <source>
        <dbReference type="ARBA" id="ARBA00001933"/>
    </source>
</evidence>
<gene>
    <name evidence="7" type="ORF">HMPREF9103_03098</name>
</gene>
<evidence type="ECO:0000256" key="3">
    <source>
        <dbReference type="ARBA" id="ARBA00022898"/>
    </source>
</evidence>
<keyword evidence="8" id="KW-1185">Reference proteome</keyword>
<evidence type="ECO:0000313" key="7">
    <source>
        <dbReference type="EMBL" id="EHL95126.1"/>
    </source>
</evidence>
<reference evidence="7 8" key="1">
    <citation type="submission" date="2011-09" db="EMBL/GenBank/DDBJ databases">
        <authorList>
            <person name="Weinstock G."/>
            <person name="Sodergren E."/>
            <person name="Clifton S."/>
            <person name="Fulton L."/>
            <person name="Fulton B."/>
            <person name="Courtney L."/>
            <person name="Fronick C."/>
            <person name="Harrison M."/>
            <person name="Strong C."/>
            <person name="Farmer C."/>
            <person name="Delahaunty K."/>
            <person name="Markovic C."/>
            <person name="Hall O."/>
            <person name="Minx P."/>
            <person name="Tomlinson C."/>
            <person name="Mitreva M."/>
            <person name="Hou S."/>
            <person name="Chen J."/>
            <person name="Wollam A."/>
            <person name="Pepin K.H."/>
            <person name="Johnson M."/>
            <person name="Bhonagiri V."/>
            <person name="Zhang X."/>
            <person name="Suruliraj S."/>
            <person name="Warren W."/>
            <person name="Chinwalla A."/>
            <person name="Mardis E.R."/>
            <person name="Wilson R.K."/>
        </authorList>
    </citation>
    <scope>NUCLEOTIDE SEQUENCE [LARGE SCALE GENOMIC DNA]</scope>
    <source>
        <strain evidence="7 8">F0439</strain>
    </source>
</reference>
<evidence type="ECO:0000256" key="4">
    <source>
        <dbReference type="ARBA" id="ARBA00050776"/>
    </source>
</evidence>
<feature type="domain" description="Aminotransferase class V" evidence="6">
    <location>
        <begin position="1"/>
        <end position="185"/>
    </location>
</feature>
<name>G9ZTL3_9LACO</name>
<dbReference type="InterPro" id="IPR000192">
    <property type="entry name" value="Aminotrans_V_dom"/>
</dbReference>
<dbReference type="InterPro" id="IPR015424">
    <property type="entry name" value="PyrdxlP-dep_Trfase"/>
</dbReference>
<dbReference type="AlphaFoldDB" id="G9ZTL3"/>
<keyword evidence="3" id="KW-0663">Pyridoxal phosphate</keyword>
<comment type="cofactor">
    <cofactor evidence="1 5">
        <name>pyridoxal 5'-phosphate</name>
        <dbReference type="ChEBI" id="CHEBI:597326"/>
    </cofactor>
</comment>
<comment type="similarity">
    <text evidence="2">Belongs to the class-V pyridoxal-phosphate-dependent aminotransferase family. Csd subfamily.</text>
</comment>
<dbReference type="InterPro" id="IPR015422">
    <property type="entry name" value="PyrdxlP-dep_Trfase_small"/>
</dbReference>
<dbReference type="HOGENOM" id="CLU_003433_2_3_9"/>